<evidence type="ECO:0000256" key="1">
    <source>
        <dbReference type="SAM" id="MobiDB-lite"/>
    </source>
</evidence>
<dbReference type="PANTHER" id="PTHR10900">
    <property type="entry name" value="PERIOSTIN-RELATED"/>
    <property type="match status" value="1"/>
</dbReference>
<feature type="compositionally biased region" description="Gly residues" evidence="1">
    <location>
        <begin position="355"/>
        <end position="364"/>
    </location>
</feature>
<dbReference type="Pfam" id="PF02469">
    <property type="entry name" value="Fasciclin"/>
    <property type="match status" value="2"/>
</dbReference>
<reference evidence="4 5" key="1">
    <citation type="submission" date="2016-10" db="EMBL/GenBank/DDBJ databases">
        <authorList>
            <person name="Varghese N."/>
        </authorList>
    </citation>
    <scope>NUCLEOTIDE SEQUENCE [LARGE SCALE GENOMIC DNA]</scope>
</reference>
<gene>
    <name evidence="4" type="ORF">ZT1A5_G3726</name>
</gene>
<evidence type="ECO:0000313" key="4">
    <source>
        <dbReference type="EMBL" id="SMY22287.1"/>
    </source>
</evidence>
<dbReference type="PANTHER" id="PTHR10900:SF77">
    <property type="entry name" value="FI19380P1"/>
    <property type="match status" value="1"/>
</dbReference>
<dbReference type="PROSITE" id="PS50213">
    <property type="entry name" value="FAS1"/>
    <property type="match status" value="2"/>
</dbReference>
<dbReference type="Gene3D" id="2.30.180.10">
    <property type="entry name" value="FAS1 domain"/>
    <property type="match status" value="2"/>
</dbReference>
<feature type="region of interest" description="Disordered" evidence="1">
    <location>
        <begin position="339"/>
        <end position="375"/>
    </location>
</feature>
<evidence type="ECO:0000313" key="5">
    <source>
        <dbReference type="Proteomes" id="UP000215453"/>
    </source>
</evidence>
<name>A0A1Y6LCS0_ZYMTR</name>
<keyword evidence="2" id="KW-0732">Signal</keyword>
<dbReference type="FunFam" id="2.30.180.10:FF:000032">
    <property type="entry name" value="Fasciclin domain-containing protein, putative"/>
    <property type="match status" value="1"/>
</dbReference>
<accession>A0A1Y6LCS0</accession>
<feature type="domain" description="FAS1" evidence="3">
    <location>
        <begin position="176"/>
        <end position="302"/>
    </location>
</feature>
<proteinExistence type="predicted"/>
<protein>
    <recommendedName>
        <fullName evidence="3">FAS1 domain-containing protein</fullName>
    </recommendedName>
</protein>
<evidence type="ECO:0000256" key="2">
    <source>
        <dbReference type="SAM" id="SignalP"/>
    </source>
</evidence>
<dbReference type="AlphaFoldDB" id="A0A1Y6LCS0"/>
<dbReference type="SMART" id="SM00554">
    <property type="entry name" value="FAS1"/>
    <property type="match status" value="2"/>
</dbReference>
<dbReference type="Proteomes" id="UP000215453">
    <property type="component" value="Chromosome 3"/>
</dbReference>
<dbReference type="GO" id="GO:0000329">
    <property type="term" value="C:fungal-type vacuole membrane"/>
    <property type="evidence" value="ECO:0007669"/>
    <property type="project" value="TreeGrafter"/>
</dbReference>
<feature type="chain" id="PRO_5012012032" description="FAS1 domain-containing protein" evidence="2">
    <location>
        <begin position="19"/>
        <end position="395"/>
    </location>
</feature>
<dbReference type="InterPro" id="IPR036378">
    <property type="entry name" value="FAS1_dom_sf"/>
</dbReference>
<dbReference type="EMBL" id="LT882678">
    <property type="protein sequence ID" value="SMY22287.1"/>
    <property type="molecule type" value="Genomic_DNA"/>
</dbReference>
<dbReference type="InterPro" id="IPR000782">
    <property type="entry name" value="FAS1_domain"/>
</dbReference>
<feature type="domain" description="FAS1" evidence="3">
    <location>
        <begin position="21"/>
        <end position="173"/>
    </location>
</feature>
<feature type="region of interest" description="Disordered" evidence="1">
    <location>
        <begin position="305"/>
        <end position="325"/>
    </location>
</feature>
<dbReference type="SUPFAM" id="SSF82153">
    <property type="entry name" value="FAS1 domain"/>
    <property type="match status" value="2"/>
</dbReference>
<dbReference type="InterPro" id="IPR050904">
    <property type="entry name" value="Adhesion/Biosynth-related"/>
</dbReference>
<feature type="signal peptide" evidence="2">
    <location>
        <begin position="1"/>
        <end position="18"/>
    </location>
</feature>
<dbReference type="GO" id="GO:0016236">
    <property type="term" value="P:macroautophagy"/>
    <property type="evidence" value="ECO:0007669"/>
    <property type="project" value="TreeGrafter"/>
</dbReference>
<feature type="compositionally biased region" description="Low complexity" evidence="1">
    <location>
        <begin position="365"/>
        <end position="375"/>
    </location>
</feature>
<organism evidence="4 5">
    <name type="scientific">Zymoseptoria tritici ST99CH_1A5</name>
    <dbReference type="NCBI Taxonomy" id="1276529"/>
    <lineage>
        <taxon>Eukaryota</taxon>
        <taxon>Fungi</taxon>
        <taxon>Dikarya</taxon>
        <taxon>Ascomycota</taxon>
        <taxon>Pezizomycotina</taxon>
        <taxon>Dothideomycetes</taxon>
        <taxon>Dothideomycetidae</taxon>
        <taxon>Mycosphaerellales</taxon>
        <taxon>Mycosphaerellaceae</taxon>
        <taxon>Zymoseptoria</taxon>
    </lineage>
</organism>
<sequence length="395" mass="39707">MQFKNFFLAAAIAALTSAQDVPTLAAALNSTESLSSLNTLLGQYPDLLATLAGLTNTSIFAPSNEALETLMAQDGFAELAATDGYIEALLTYHVVPAQLASANITATPAFVPTLLNDTTYSNVTGGQVIGLVLSGEGDNATAQVISGLAQRSNITTADVEVSTGYVHIIDSVLTLPVNITSTLTAANLTGLAGAVIFADLGDTLDSSEDVTVFAPTTEAFEAIASALENATAETVASILQYHVAPQIGYSSLLQNGSQLETLAGSNVNVTILDGEVFVNSAKVIATDILVSGGVVHLIEAVLNPNSTNVPNAEEDQSPSNFEGATAGDVDEITNLVSTTATSVISPPPATPAPEGGAGGAGAGAGTSTSEDSASMPTGAMGAAALFGGMAILAQL</sequence>
<evidence type="ECO:0000259" key="3">
    <source>
        <dbReference type="PROSITE" id="PS50213"/>
    </source>
</evidence>